<dbReference type="RefSeq" id="WP_205159494.1">
    <property type="nucleotide sequence ID" value="NZ_JAFEUM010000007.1"/>
</dbReference>
<keyword evidence="2 4" id="KW-0067">ATP-binding</keyword>
<reference evidence="7 8" key="1">
    <citation type="submission" date="2021-02" db="EMBL/GenBank/DDBJ databases">
        <authorList>
            <person name="Park J.-S."/>
        </authorList>
    </citation>
    <scope>NUCLEOTIDE SEQUENCE [LARGE SCALE GENOMIC DNA]</scope>
    <source>
        <strain evidence="7 8">188UL20-2</strain>
    </source>
</reference>
<feature type="domain" description="RapZ-like N-terminal" evidence="5">
    <location>
        <begin position="8"/>
        <end position="162"/>
    </location>
</feature>
<dbReference type="PANTHER" id="PTHR30448">
    <property type="entry name" value="RNASE ADAPTER PROTEIN RAPZ"/>
    <property type="match status" value="1"/>
</dbReference>
<accession>A0ABS2HKI9</accession>
<dbReference type="Pfam" id="PF22740">
    <property type="entry name" value="PapZ_C"/>
    <property type="match status" value="1"/>
</dbReference>
<dbReference type="Pfam" id="PF03668">
    <property type="entry name" value="RapZ-like_N"/>
    <property type="match status" value="1"/>
</dbReference>
<evidence type="ECO:0000256" key="2">
    <source>
        <dbReference type="ARBA" id="ARBA00022840"/>
    </source>
</evidence>
<feature type="binding site" evidence="4">
    <location>
        <begin position="62"/>
        <end position="65"/>
    </location>
    <ligand>
        <name>GTP</name>
        <dbReference type="ChEBI" id="CHEBI:37565"/>
    </ligand>
</feature>
<organism evidence="7 8">
    <name type="scientific">Vibrio ulleungensis</name>
    <dbReference type="NCBI Taxonomy" id="2807619"/>
    <lineage>
        <taxon>Bacteria</taxon>
        <taxon>Pseudomonadati</taxon>
        <taxon>Pseudomonadota</taxon>
        <taxon>Gammaproteobacteria</taxon>
        <taxon>Vibrionales</taxon>
        <taxon>Vibrionaceae</taxon>
        <taxon>Vibrio</taxon>
    </lineage>
</organism>
<evidence type="ECO:0000256" key="3">
    <source>
        <dbReference type="ARBA" id="ARBA00023134"/>
    </source>
</evidence>
<evidence type="ECO:0000256" key="4">
    <source>
        <dbReference type="HAMAP-Rule" id="MF_00636"/>
    </source>
</evidence>
<evidence type="ECO:0000313" key="8">
    <source>
        <dbReference type="Proteomes" id="UP000809621"/>
    </source>
</evidence>
<dbReference type="InterPro" id="IPR053931">
    <property type="entry name" value="RapZ_C"/>
</dbReference>
<dbReference type="InterPro" id="IPR027417">
    <property type="entry name" value="P-loop_NTPase"/>
</dbReference>
<evidence type="ECO:0000256" key="1">
    <source>
        <dbReference type="ARBA" id="ARBA00022741"/>
    </source>
</evidence>
<keyword evidence="8" id="KW-1185">Reference proteome</keyword>
<name>A0ABS2HKI9_9VIBR</name>
<dbReference type="PIRSF" id="PIRSF005052">
    <property type="entry name" value="P-loopkin"/>
    <property type="match status" value="1"/>
</dbReference>
<dbReference type="HAMAP" id="MF_00636">
    <property type="entry name" value="RapZ_like"/>
    <property type="match status" value="1"/>
</dbReference>
<feature type="domain" description="RapZ C-terminal" evidence="6">
    <location>
        <begin position="170"/>
        <end position="287"/>
    </location>
</feature>
<keyword evidence="3 4" id="KW-0342">GTP-binding</keyword>
<dbReference type="PANTHER" id="PTHR30448:SF0">
    <property type="entry name" value="RNASE ADAPTER PROTEIN RAPZ"/>
    <property type="match status" value="1"/>
</dbReference>
<comment type="caution">
    <text evidence="7">The sequence shown here is derived from an EMBL/GenBank/DDBJ whole genome shotgun (WGS) entry which is preliminary data.</text>
</comment>
<dbReference type="Proteomes" id="UP000809621">
    <property type="component" value="Unassembled WGS sequence"/>
</dbReference>
<keyword evidence="1 4" id="KW-0547">Nucleotide-binding</keyword>
<dbReference type="NCBIfam" id="NF003828">
    <property type="entry name" value="PRK05416.1"/>
    <property type="match status" value="1"/>
</dbReference>
<proteinExistence type="inferred from homology"/>
<feature type="binding site" evidence="4">
    <location>
        <begin position="14"/>
        <end position="21"/>
    </location>
    <ligand>
        <name>ATP</name>
        <dbReference type="ChEBI" id="CHEBI:30616"/>
    </ligand>
</feature>
<sequence>MDSPKTNQLVVISGRSGAGKSVALRVLEDLGYYCVDNLPVNLLTPFSDSMKNQLGRVAVSIDIRNLPNDPNQVTTQLNALKQTWDVMVIFVDAQLETLLKRYSETRRIHPLSIGEEKLALAQAIESEEDLLEPIKAQADLVIDSSQSTLHDLSETVRLRVLGRESKELVMVFESFGFKYGVPKDTDYVFDVRFLPNPHWEPGLRSQTGLDKPVQEYLAGHQEVQDLTQDIQGFVEKWLPQLEKNNRSYLTIAIGCTGGKHRSVFVAQQLAIHFADLKHQVQVRHTTLERPENKL</sequence>
<dbReference type="InterPro" id="IPR005337">
    <property type="entry name" value="RapZ-like"/>
</dbReference>
<evidence type="ECO:0000259" key="6">
    <source>
        <dbReference type="Pfam" id="PF22740"/>
    </source>
</evidence>
<gene>
    <name evidence="7" type="primary">rapZ</name>
    <name evidence="7" type="ORF">JQC93_16570</name>
</gene>
<dbReference type="InterPro" id="IPR053930">
    <property type="entry name" value="RapZ-like_N"/>
</dbReference>
<dbReference type="SUPFAM" id="SSF52540">
    <property type="entry name" value="P-loop containing nucleoside triphosphate hydrolases"/>
    <property type="match status" value="1"/>
</dbReference>
<dbReference type="EMBL" id="JAFEUM010000007">
    <property type="protein sequence ID" value="MBM7038010.1"/>
    <property type="molecule type" value="Genomic_DNA"/>
</dbReference>
<evidence type="ECO:0000313" key="7">
    <source>
        <dbReference type="EMBL" id="MBM7038010.1"/>
    </source>
</evidence>
<evidence type="ECO:0000259" key="5">
    <source>
        <dbReference type="Pfam" id="PF03668"/>
    </source>
</evidence>
<protein>
    <submittedName>
        <fullName evidence="7">RNase adapter RapZ</fullName>
    </submittedName>
</protein>